<reference evidence="2" key="2">
    <citation type="submission" date="2020-09" db="EMBL/GenBank/DDBJ databases">
        <authorList>
            <person name="Sun Q."/>
            <person name="Zhou Y."/>
        </authorList>
    </citation>
    <scope>NUCLEOTIDE SEQUENCE</scope>
    <source>
        <strain evidence="2">CGMCC 1.12698</strain>
    </source>
</reference>
<dbReference type="PANTHER" id="PTHR39175:SF1">
    <property type="entry name" value="FAMILY PROTEIN, PUTATIVE (AFU_ORTHOLOGUE AFUA_3G15060)-RELATED"/>
    <property type="match status" value="1"/>
</dbReference>
<dbReference type="Pfam" id="PF00903">
    <property type="entry name" value="Glyoxalase"/>
    <property type="match status" value="1"/>
</dbReference>
<dbReference type="EMBL" id="BMFK01000001">
    <property type="protein sequence ID" value="GGE69085.1"/>
    <property type="molecule type" value="Genomic_DNA"/>
</dbReference>
<feature type="domain" description="VOC" evidence="1">
    <location>
        <begin position="7"/>
        <end position="121"/>
    </location>
</feature>
<gene>
    <name evidence="2" type="ORF">GCM10007140_18960</name>
</gene>
<dbReference type="RefSeq" id="WP_188388120.1">
    <property type="nucleotide sequence ID" value="NZ_BMFK01000001.1"/>
</dbReference>
<sequence length="123" mass="14137">MAYVFTGIDHVQLAAPKGMEKEIRAFFTGKLGFEEIPKPEKLRARGGCWFRCGTQELHIGVEENFQPAKKAHPAFCVENLQAFRTHLEEQGLTIKEEPPIEGRERLFIDDPFGNRIEFLEYKA</sequence>
<reference evidence="2" key="1">
    <citation type="journal article" date="2014" name="Int. J. Syst. Evol. Microbiol.">
        <title>Complete genome sequence of Corynebacterium casei LMG S-19264T (=DSM 44701T), isolated from a smear-ripened cheese.</title>
        <authorList>
            <consortium name="US DOE Joint Genome Institute (JGI-PGF)"/>
            <person name="Walter F."/>
            <person name="Albersmeier A."/>
            <person name="Kalinowski J."/>
            <person name="Ruckert C."/>
        </authorList>
    </citation>
    <scope>NUCLEOTIDE SEQUENCE</scope>
    <source>
        <strain evidence="2">CGMCC 1.12698</strain>
    </source>
</reference>
<evidence type="ECO:0000313" key="2">
    <source>
        <dbReference type="EMBL" id="GGE69085.1"/>
    </source>
</evidence>
<evidence type="ECO:0000313" key="3">
    <source>
        <dbReference type="Proteomes" id="UP000605259"/>
    </source>
</evidence>
<name>A0A917ASA9_9BACI</name>
<dbReference type="InterPro" id="IPR004360">
    <property type="entry name" value="Glyas_Fos-R_dOase_dom"/>
</dbReference>
<proteinExistence type="predicted"/>
<dbReference type="SUPFAM" id="SSF54593">
    <property type="entry name" value="Glyoxalase/Bleomycin resistance protein/Dihydroxybiphenyl dioxygenase"/>
    <property type="match status" value="1"/>
</dbReference>
<comment type="caution">
    <text evidence="2">The sequence shown here is derived from an EMBL/GenBank/DDBJ whole genome shotgun (WGS) entry which is preliminary data.</text>
</comment>
<dbReference type="InterPro" id="IPR037523">
    <property type="entry name" value="VOC_core"/>
</dbReference>
<dbReference type="PROSITE" id="PS51819">
    <property type="entry name" value="VOC"/>
    <property type="match status" value="1"/>
</dbReference>
<accession>A0A917ASA9</accession>
<keyword evidence="3" id="KW-1185">Reference proteome</keyword>
<dbReference type="InterPro" id="IPR029068">
    <property type="entry name" value="Glyas_Bleomycin-R_OHBP_Dase"/>
</dbReference>
<dbReference type="Proteomes" id="UP000605259">
    <property type="component" value="Unassembled WGS sequence"/>
</dbReference>
<organism evidence="2 3">
    <name type="scientific">Priestia taiwanensis</name>
    <dbReference type="NCBI Taxonomy" id="1347902"/>
    <lineage>
        <taxon>Bacteria</taxon>
        <taxon>Bacillati</taxon>
        <taxon>Bacillota</taxon>
        <taxon>Bacilli</taxon>
        <taxon>Bacillales</taxon>
        <taxon>Bacillaceae</taxon>
        <taxon>Priestia</taxon>
    </lineage>
</organism>
<dbReference type="PANTHER" id="PTHR39175">
    <property type="entry name" value="FAMILY PROTEIN, PUTATIVE (AFU_ORTHOLOGUE AFUA_3G15060)-RELATED"/>
    <property type="match status" value="1"/>
</dbReference>
<evidence type="ECO:0000259" key="1">
    <source>
        <dbReference type="PROSITE" id="PS51819"/>
    </source>
</evidence>
<dbReference type="Gene3D" id="3.10.180.10">
    <property type="entry name" value="2,3-Dihydroxybiphenyl 1,2-Dioxygenase, domain 1"/>
    <property type="match status" value="1"/>
</dbReference>
<dbReference type="AlphaFoldDB" id="A0A917ASA9"/>
<protein>
    <submittedName>
        <fullName evidence="2">Glyoxalase</fullName>
    </submittedName>
</protein>